<dbReference type="Gene3D" id="2.40.70.10">
    <property type="entry name" value="Acid Proteases"/>
    <property type="match status" value="2"/>
</dbReference>
<accession>A0A6A6EAU3</accession>
<dbReference type="PROSITE" id="PS51767">
    <property type="entry name" value="PEPTIDASE_A1"/>
    <property type="match status" value="1"/>
</dbReference>
<dbReference type="InterPro" id="IPR051694">
    <property type="entry name" value="Immunoregulatory_rcpt-like"/>
</dbReference>
<dbReference type="Pfam" id="PF00026">
    <property type="entry name" value="Asp"/>
    <property type="match status" value="1"/>
</dbReference>
<keyword evidence="8" id="KW-0378">Hydrolase</keyword>
<dbReference type="InterPro" id="IPR021109">
    <property type="entry name" value="Peptidase_aspartic_dom_sf"/>
</dbReference>
<feature type="region of interest" description="Disordered" evidence="5">
    <location>
        <begin position="575"/>
        <end position="690"/>
    </location>
</feature>
<reference evidence="8" key="1">
    <citation type="journal article" date="2020" name="Stud. Mycol.">
        <title>101 Dothideomycetes genomes: a test case for predicting lifestyles and emergence of pathogens.</title>
        <authorList>
            <person name="Haridas S."/>
            <person name="Albert R."/>
            <person name="Binder M."/>
            <person name="Bloem J."/>
            <person name="Labutti K."/>
            <person name="Salamov A."/>
            <person name="Andreopoulos B."/>
            <person name="Baker S."/>
            <person name="Barry K."/>
            <person name="Bills G."/>
            <person name="Bluhm B."/>
            <person name="Cannon C."/>
            <person name="Castanera R."/>
            <person name="Culley D."/>
            <person name="Daum C."/>
            <person name="Ezra D."/>
            <person name="Gonzalez J."/>
            <person name="Henrissat B."/>
            <person name="Kuo A."/>
            <person name="Liang C."/>
            <person name="Lipzen A."/>
            <person name="Lutzoni F."/>
            <person name="Magnuson J."/>
            <person name="Mondo S."/>
            <person name="Nolan M."/>
            <person name="Ohm R."/>
            <person name="Pangilinan J."/>
            <person name="Park H.-J."/>
            <person name="Ramirez L."/>
            <person name="Alfaro M."/>
            <person name="Sun H."/>
            <person name="Tritt A."/>
            <person name="Yoshinaga Y."/>
            <person name="Zwiers L.-H."/>
            <person name="Turgeon B."/>
            <person name="Goodwin S."/>
            <person name="Spatafora J."/>
            <person name="Crous P."/>
            <person name="Grigoriev I."/>
        </authorList>
    </citation>
    <scope>NUCLEOTIDE SEQUENCE</scope>
    <source>
        <strain evidence="8">CBS 207.26</strain>
    </source>
</reference>
<feature type="domain" description="Peptidase A1" evidence="7">
    <location>
        <begin position="38"/>
        <end position="400"/>
    </location>
</feature>
<keyword evidence="8" id="KW-0645">Protease</keyword>
<evidence type="ECO:0000256" key="1">
    <source>
        <dbReference type="ARBA" id="ARBA00004167"/>
    </source>
</evidence>
<protein>
    <submittedName>
        <fullName evidence="8">Acid protease</fullName>
    </submittedName>
</protein>
<dbReference type="SUPFAM" id="SSF50630">
    <property type="entry name" value="Acid proteases"/>
    <property type="match status" value="1"/>
</dbReference>
<evidence type="ECO:0000256" key="4">
    <source>
        <dbReference type="ARBA" id="ARBA00023136"/>
    </source>
</evidence>
<name>A0A6A6EAU3_9PEZI</name>
<dbReference type="InterPro" id="IPR033121">
    <property type="entry name" value="PEPTIDASE_A1"/>
</dbReference>
<dbReference type="PANTHER" id="PTHR15549">
    <property type="entry name" value="PAIRED IMMUNOGLOBULIN-LIKE TYPE 2 RECEPTOR"/>
    <property type="match status" value="1"/>
</dbReference>
<evidence type="ECO:0000256" key="6">
    <source>
        <dbReference type="SAM" id="Phobius"/>
    </source>
</evidence>
<evidence type="ECO:0000256" key="3">
    <source>
        <dbReference type="ARBA" id="ARBA00022989"/>
    </source>
</evidence>
<evidence type="ECO:0000256" key="5">
    <source>
        <dbReference type="SAM" id="MobiDB-lite"/>
    </source>
</evidence>
<dbReference type="GO" id="GO:0008233">
    <property type="term" value="F:peptidase activity"/>
    <property type="evidence" value="ECO:0007669"/>
    <property type="project" value="UniProtKB-KW"/>
</dbReference>
<dbReference type="EMBL" id="ML994622">
    <property type="protein sequence ID" value="KAF2188981.1"/>
    <property type="molecule type" value="Genomic_DNA"/>
</dbReference>
<comment type="subcellular location">
    <subcellularLocation>
        <location evidence="1">Membrane</location>
        <topology evidence="1">Single-pass membrane protein</topology>
    </subcellularLocation>
</comment>
<organism evidence="8 9">
    <name type="scientific">Zopfia rhizophila CBS 207.26</name>
    <dbReference type="NCBI Taxonomy" id="1314779"/>
    <lineage>
        <taxon>Eukaryota</taxon>
        <taxon>Fungi</taxon>
        <taxon>Dikarya</taxon>
        <taxon>Ascomycota</taxon>
        <taxon>Pezizomycotina</taxon>
        <taxon>Dothideomycetes</taxon>
        <taxon>Dothideomycetes incertae sedis</taxon>
        <taxon>Zopfiaceae</taxon>
        <taxon>Zopfia</taxon>
    </lineage>
</organism>
<feature type="transmembrane region" description="Helical" evidence="6">
    <location>
        <begin position="437"/>
        <end position="464"/>
    </location>
</feature>
<dbReference type="OrthoDB" id="4074350at2759"/>
<gene>
    <name evidence="8" type="ORF">K469DRAFT_724294</name>
</gene>
<keyword evidence="3 6" id="KW-1133">Transmembrane helix</keyword>
<sequence>MSFQPRSENTTTILLPVQVIPSGTFDGNDGKWSTFTINIGNDQSGFAGQDFKILISTSSSLTQVPMQAEWCSKPSKEKCAANRGIQTFQSRQSLGFDPLLSKNWQQAGPHDIPLPQELDWTPDQHPNASYGTDAVGLGSSSLASPTLTQQLVAQFKSQNFFMGSFGLSATPVNLGTGPVAPFLVNFREFNNTPSLSYGYTAGAHYRNNSKGIPGSLILGGFDRSRFSIQGTSIPMPSTSNSSLVVGVQSIDYSPDRDVESNVLSLMNDSKGFLATIDSTLPYLWLPQAICDKFEETFNLEWDSEKKLYMVSEESHNYNVRQNATVSFKLGSSVSSKDSTSITLPYDAFDLEVSFPISKNTTNLKYFPIKRSPTGVYVLGRTLLQEAYLIVDYERNNFTVAPANYSDPMPDPNIVTISSKSYIPPKASETPKSSDGGLVPGAIAGIAVGVVLAFLLALLAAFLFWKKRHAKKLQHKSDEKTSYDIDTIVTGEQLKERRVSELDSNAPGSPKPSTLGGYYGDRDQKDVIPFPPINEMESPPEIVELESPPIDGGYLSAATPPHSELADYFTARVRRRGATRESSGNNTPGPGPHELPGDDGKFQVGGQHFEPVVSPVHSRGPSDASQTNGIDTMISEPDPSSPRSPASPVNHTRGPSDATVQSESTAVSEPTQEQLEAWALAHNEPRRPLSE</sequence>
<evidence type="ECO:0000313" key="9">
    <source>
        <dbReference type="Proteomes" id="UP000800200"/>
    </source>
</evidence>
<proteinExistence type="predicted"/>
<feature type="compositionally biased region" description="Polar residues" evidence="5">
    <location>
        <begin position="657"/>
        <end position="673"/>
    </location>
</feature>
<dbReference type="Proteomes" id="UP000800200">
    <property type="component" value="Unassembled WGS sequence"/>
</dbReference>
<evidence type="ECO:0000259" key="7">
    <source>
        <dbReference type="PROSITE" id="PS51767"/>
    </source>
</evidence>
<feature type="compositionally biased region" description="Low complexity" evidence="5">
    <location>
        <begin position="634"/>
        <end position="647"/>
    </location>
</feature>
<dbReference type="AlphaFoldDB" id="A0A6A6EAU3"/>
<keyword evidence="2 6" id="KW-0812">Transmembrane</keyword>
<feature type="region of interest" description="Disordered" evidence="5">
    <location>
        <begin position="495"/>
        <end position="520"/>
    </location>
</feature>
<dbReference type="PANTHER" id="PTHR15549:SF30">
    <property type="entry name" value="MID2 DOMAIN-CONTAINING PROTEIN"/>
    <property type="match status" value="1"/>
</dbReference>
<dbReference type="GO" id="GO:0071944">
    <property type="term" value="C:cell periphery"/>
    <property type="evidence" value="ECO:0007669"/>
    <property type="project" value="UniProtKB-ARBA"/>
</dbReference>
<keyword evidence="9" id="KW-1185">Reference proteome</keyword>
<keyword evidence="4 6" id="KW-0472">Membrane</keyword>
<dbReference type="GO" id="GO:0016020">
    <property type="term" value="C:membrane"/>
    <property type="evidence" value="ECO:0007669"/>
    <property type="project" value="UniProtKB-SubCell"/>
</dbReference>
<dbReference type="GO" id="GO:0006508">
    <property type="term" value="P:proteolysis"/>
    <property type="evidence" value="ECO:0007669"/>
    <property type="project" value="UniProtKB-KW"/>
</dbReference>
<evidence type="ECO:0000313" key="8">
    <source>
        <dbReference type="EMBL" id="KAF2188981.1"/>
    </source>
</evidence>
<evidence type="ECO:0000256" key="2">
    <source>
        <dbReference type="ARBA" id="ARBA00022692"/>
    </source>
</evidence>